<organism evidence="1">
    <name type="scientific">Rhizophora mucronata</name>
    <name type="common">Asiatic mangrove</name>
    <dbReference type="NCBI Taxonomy" id="61149"/>
    <lineage>
        <taxon>Eukaryota</taxon>
        <taxon>Viridiplantae</taxon>
        <taxon>Streptophyta</taxon>
        <taxon>Embryophyta</taxon>
        <taxon>Tracheophyta</taxon>
        <taxon>Spermatophyta</taxon>
        <taxon>Magnoliopsida</taxon>
        <taxon>eudicotyledons</taxon>
        <taxon>Gunneridae</taxon>
        <taxon>Pentapetalae</taxon>
        <taxon>rosids</taxon>
        <taxon>fabids</taxon>
        <taxon>Malpighiales</taxon>
        <taxon>Rhizophoraceae</taxon>
        <taxon>Rhizophora</taxon>
    </lineage>
</organism>
<proteinExistence type="predicted"/>
<reference evidence="1" key="1">
    <citation type="submission" date="2018-02" db="EMBL/GenBank/DDBJ databases">
        <title>Rhizophora mucronata_Transcriptome.</title>
        <authorList>
            <person name="Meera S.P."/>
            <person name="Sreeshan A."/>
            <person name="Augustine A."/>
        </authorList>
    </citation>
    <scope>NUCLEOTIDE SEQUENCE</scope>
    <source>
        <tissue evidence="1">Leaf</tissue>
    </source>
</reference>
<dbReference type="EMBL" id="GGEC01057174">
    <property type="protein sequence ID" value="MBX37658.1"/>
    <property type="molecule type" value="Transcribed_RNA"/>
</dbReference>
<dbReference type="AlphaFoldDB" id="A0A2P2N5B9"/>
<name>A0A2P2N5B9_RHIMU</name>
<sequence length="110" mass="12635">MLKVCNVDNINQGLLCELNYNKLLFNRTWVPQVLIMILPKDVTCTFRLLIVCHHFCTLQIRCIVVLFSIRFKPVSDVNKLARHALEFFSCCHIPELIKIDISGMVGFPTG</sequence>
<accession>A0A2P2N5B9</accession>
<evidence type="ECO:0000313" key="1">
    <source>
        <dbReference type="EMBL" id="MBX37658.1"/>
    </source>
</evidence>
<protein>
    <submittedName>
        <fullName evidence="1">Uncharacterized protein</fullName>
    </submittedName>
</protein>